<sequence>MKGYAVCAVCGAGESQLIDEMCSAGPQQRIQICGGRDYNNWDRVQEVMAPFRDRDVFIIQGGARGADFLGKVWAVLYAAGHREFRAAWKTQGRSAGARRNTEMLVVGKPTLVIAFPGGPGTADMIYQSIGKKVPVREISP</sequence>
<dbReference type="RefSeq" id="WP_109758186.1">
    <property type="nucleotide sequence ID" value="NZ_CP034588.1"/>
</dbReference>
<evidence type="ECO:0000313" key="3">
    <source>
        <dbReference type="Proteomes" id="UP000245390"/>
    </source>
</evidence>
<dbReference type="OrthoDB" id="572639at2"/>
<dbReference type="KEGG" id="salo:EF888_13005"/>
<reference evidence="2 3" key="1">
    <citation type="submission" date="2018-05" db="EMBL/GenBank/DDBJ databases">
        <title>Genomic Encyclopedia of Type Strains, Phase IV (KMG-IV): sequencing the most valuable type-strain genomes for metagenomic binning, comparative biology and taxonomic classification.</title>
        <authorList>
            <person name="Goeker M."/>
        </authorList>
    </citation>
    <scope>NUCLEOTIDE SEQUENCE [LARGE SCALE GENOMIC DNA]</scope>
    <source>
        <strain evidence="2 3">DSM 103371</strain>
    </source>
</reference>
<dbReference type="EMBL" id="QGGV01000002">
    <property type="protein sequence ID" value="PWK57588.1"/>
    <property type="molecule type" value="Genomic_DNA"/>
</dbReference>
<dbReference type="InterPro" id="IPR019627">
    <property type="entry name" value="YAcAr"/>
</dbReference>
<accession>A0A316G9N7</accession>
<feature type="domain" description="YspA cpYpsA-related SLOG" evidence="1">
    <location>
        <begin position="29"/>
        <end position="89"/>
    </location>
</feature>
<dbReference type="AlphaFoldDB" id="A0A316G9N7"/>
<evidence type="ECO:0000259" key="1">
    <source>
        <dbReference type="Pfam" id="PF10686"/>
    </source>
</evidence>
<proteinExistence type="predicted"/>
<evidence type="ECO:0000313" key="2">
    <source>
        <dbReference type="EMBL" id="PWK57588.1"/>
    </source>
</evidence>
<organism evidence="2 3">
    <name type="scientific">Silicimonas algicola</name>
    <dbReference type="NCBI Taxonomy" id="1826607"/>
    <lineage>
        <taxon>Bacteria</taxon>
        <taxon>Pseudomonadati</taxon>
        <taxon>Pseudomonadota</taxon>
        <taxon>Alphaproteobacteria</taxon>
        <taxon>Rhodobacterales</taxon>
        <taxon>Paracoccaceae</taxon>
    </lineage>
</organism>
<comment type="caution">
    <text evidence="2">The sequence shown here is derived from an EMBL/GenBank/DDBJ whole genome shotgun (WGS) entry which is preliminary data.</text>
</comment>
<gene>
    <name evidence="2" type="ORF">C8D95_102233</name>
</gene>
<dbReference type="Pfam" id="PF10686">
    <property type="entry name" value="YAcAr"/>
    <property type="match status" value="1"/>
</dbReference>
<name>A0A316G9N7_9RHOB</name>
<keyword evidence="3" id="KW-1185">Reference proteome</keyword>
<protein>
    <submittedName>
        <fullName evidence="2">Uncharacterized protein DUF2493</fullName>
    </submittedName>
</protein>
<dbReference type="Proteomes" id="UP000245390">
    <property type="component" value="Unassembled WGS sequence"/>
</dbReference>